<evidence type="ECO:0000256" key="4">
    <source>
        <dbReference type="ARBA" id="ARBA00022692"/>
    </source>
</evidence>
<keyword evidence="5 7" id="KW-1133">Transmembrane helix</keyword>
<dbReference type="Pfam" id="PF00924">
    <property type="entry name" value="MS_channel_2nd"/>
    <property type="match status" value="1"/>
</dbReference>
<evidence type="ECO:0000256" key="3">
    <source>
        <dbReference type="ARBA" id="ARBA00022475"/>
    </source>
</evidence>
<keyword evidence="3" id="KW-1003">Cell membrane</keyword>
<evidence type="ECO:0000256" key="5">
    <source>
        <dbReference type="ARBA" id="ARBA00022989"/>
    </source>
</evidence>
<organism evidence="10 11">
    <name type="scientific">Zhouia amylolytica</name>
    <dbReference type="NCBI Taxonomy" id="376730"/>
    <lineage>
        <taxon>Bacteria</taxon>
        <taxon>Pseudomonadati</taxon>
        <taxon>Bacteroidota</taxon>
        <taxon>Flavobacteriia</taxon>
        <taxon>Flavobacteriales</taxon>
        <taxon>Flavobacteriaceae</taxon>
        <taxon>Zhouia</taxon>
    </lineage>
</organism>
<dbReference type="InterPro" id="IPR011014">
    <property type="entry name" value="MscS_channel_TM-2"/>
</dbReference>
<dbReference type="Gene3D" id="2.30.30.60">
    <property type="match status" value="1"/>
</dbReference>
<dbReference type="InterPro" id="IPR045275">
    <property type="entry name" value="MscS_archaea/bacteria_type"/>
</dbReference>
<accession>A0A1I6VCH2</accession>
<name>A0A1I6VCH2_9FLAO</name>
<dbReference type="OrthoDB" id="9809206at2"/>
<evidence type="ECO:0000256" key="2">
    <source>
        <dbReference type="ARBA" id="ARBA00008017"/>
    </source>
</evidence>
<dbReference type="InterPro" id="IPR010920">
    <property type="entry name" value="LSM_dom_sf"/>
</dbReference>
<evidence type="ECO:0000259" key="8">
    <source>
        <dbReference type="Pfam" id="PF00924"/>
    </source>
</evidence>
<dbReference type="InterPro" id="IPR023408">
    <property type="entry name" value="MscS_beta-dom_sf"/>
</dbReference>
<dbReference type="GO" id="GO:0005886">
    <property type="term" value="C:plasma membrane"/>
    <property type="evidence" value="ECO:0007669"/>
    <property type="project" value="UniProtKB-SubCell"/>
</dbReference>
<dbReference type="Proteomes" id="UP000183209">
    <property type="component" value="Unassembled WGS sequence"/>
</dbReference>
<dbReference type="Pfam" id="PF05552">
    <property type="entry name" value="MS_channel_1st_1"/>
    <property type="match status" value="1"/>
</dbReference>
<dbReference type="PANTHER" id="PTHR30221">
    <property type="entry name" value="SMALL-CONDUCTANCE MECHANOSENSITIVE CHANNEL"/>
    <property type="match status" value="1"/>
</dbReference>
<evidence type="ECO:0000313" key="11">
    <source>
        <dbReference type="Proteomes" id="UP000183209"/>
    </source>
</evidence>
<comment type="subcellular location">
    <subcellularLocation>
        <location evidence="1">Cell membrane</location>
        <topology evidence="1">Multi-pass membrane protein</topology>
    </subcellularLocation>
</comment>
<dbReference type="InterPro" id="IPR008910">
    <property type="entry name" value="MSC_TM_helix"/>
</dbReference>
<evidence type="ECO:0000256" key="1">
    <source>
        <dbReference type="ARBA" id="ARBA00004651"/>
    </source>
</evidence>
<dbReference type="SUPFAM" id="SSF50182">
    <property type="entry name" value="Sm-like ribonucleoproteins"/>
    <property type="match status" value="1"/>
</dbReference>
<evidence type="ECO:0000256" key="6">
    <source>
        <dbReference type="ARBA" id="ARBA00023136"/>
    </source>
</evidence>
<dbReference type="PANTHER" id="PTHR30221:SF1">
    <property type="entry name" value="SMALL-CONDUCTANCE MECHANOSENSITIVE CHANNEL"/>
    <property type="match status" value="1"/>
</dbReference>
<dbReference type="InterPro" id="IPR011066">
    <property type="entry name" value="MscS_channel_C_sf"/>
</dbReference>
<dbReference type="EMBL" id="FPAG01000009">
    <property type="protein sequence ID" value="SFT11367.1"/>
    <property type="molecule type" value="Genomic_DNA"/>
</dbReference>
<dbReference type="AlphaFoldDB" id="A0A1I6VCH2"/>
<dbReference type="SUPFAM" id="SSF82689">
    <property type="entry name" value="Mechanosensitive channel protein MscS (YggB), C-terminal domain"/>
    <property type="match status" value="1"/>
</dbReference>
<feature type="domain" description="Mechanosensitive ion channel MscS" evidence="8">
    <location>
        <begin position="105"/>
        <end position="170"/>
    </location>
</feature>
<dbReference type="GO" id="GO:0008381">
    <property type="term" value="F:mechanosensitive monoatomic ion channel activity"/>
    <property type="evidence" value="ECO:0007669"/>
    <property type="project" value="InterPro"/>
</dbReference>
<keyword evidence="4 7" id="KW-0812">Transmembrane</keyword>
<dbReference type="Pfam" id="PF21082">
    <property type="entry name" value="MS_channel_3rd"/>
    <property type="match status" value="1"/>
</dbReference>
<proteinExistence type="inferred from homology"/>
<dbReference type="Gene3D" id="3.30.70.100">
    <property type="match status" value="1"/>
</dbReference>
<evidence type="ECO:0000259" key="9">
    <source>
        <dbReference type="Pfam" id="PF21082"/>
    </source>
</evidence>
<keyword evidence="6 7" id="KW-0472">Membrane</keyword>
<comment type="similarity">
    <text evidence="2">Belongs to the MscS (TC 1.A.23) family.</text>
</comment>
<feature type="transmembrane region" description="Helical" evidence="7">
    <location>
        <begin position="59"/>
        <end position="82"/>
    </location>
</feature>
<dbReference type="InterPro" id="IPR006685">
    <property type="entry name" value="MscS_channel_2nd"/>
</dbReference>
<feature type="transmembrane region" description="Helical" evidence="7">
    <location>
        <begin position="88"/>
        <end position="118"/>
    </location>
</feature>
<gene>
    <name evidence="10" type="ORF">SAMN04487906_2987</name>
</gene>
<dbReference type="SUPFAM" id="SSF82861">
    <property type="entry name" value="Mechanosensitive channel protein MscS (YggB), transmembrane region"/>
    <property type="match status" value="1"/>
</dbReference>
<dbReference type="RefSeq" id="WP_074979875.1">
    <property type="nucleotide sequence ID" value="NZ_FPAG01000009.1"/>
</dbReference>
<evidence type="ECO:0000256" key="7">
    <source>
        <dbReference type="SAM" id="Phobius"/>
    </source>
</evidence>
<dbReference type="Gene3D" id="1.10.287.1260">
    <property type="match status" value="1"/>
</dbReference>
<feature type="domain" description="Mechanosensitive ion channel MscS C-terminal" evidence="9">
    <location>
        <begin position="178"/>
        <end position="259"/>
    </location>
</feature>
<feature type="transmembrane region" description="Helical" evidence="7">
    <location>
        <begin position="15"/>
        <end position="36"/>
    </location>
</feature>
<sequence>MDINQLTEKIDWNLIMNYGIKLIGAILVWIIGSWLIKKVMKQVSRIMDHRDYEISLKKFLLNLISWTLKIVLILALLGTLGIETTSFAAIIAAAGLAIGMALQGSLANFAGGTLIMIFKPFKIGDFIEAQGVSGTVKEIGIFTTTLNTFGNQLAIIPNGKLSNENIINYSAEETRRDNLTIGIDYSSDIKKAKEVLLAIADDHPNIMKDPAPQVFVAELADSSVNFTFRFWAKNADFWDCHFYAIEEVKARFDKEGIEIPYPHQVEIQKKG</sequence>
<dbReference type="InterPro" id="IPR049278">
    <property type="entry name" value="MS_channel_C"/>
</dbReference>
<evidence type="ECO:0000313" key="10">
    <source>
        <dbReference type="EMBL" id="SFT11367.1"/>
    </source>
</evidence>
<protein>
    <submittedName>
        <fullName evidence="10">Small conductance mechanosensitive channel</fullName>
    </submittedName>
</protein>
<reference evidence="10 11" key="1">
    <citation type="submission" date="2016-10" db="EMBL/GenBank/DDBJ databases">
        <authorList>
            <person name="de Groot N.N."/>
        </authorList>
    </citation>
    <scope>NUCLEOTIDE SEQUENCE [LARGE SCALE GENOMIC DNA]</scope>
    <source>
        <strain evidence="10 11">CGMCC 1.6114</strain>
    </source>
</reference>